<protein>
    <recommendedName>
        <fullName evidence="2">RING-type domain-containing protein</fullName>
    </recommendedName>
</protein>
<dbReference type="InterPro" id="IPR013083">
    <property type="entry name" value="Znf_RING/FYVE/PHD"/>
</dbReference>
<dbReference type="Gene3D" id="3.30.40.10">
    <property type="entry name" value="Zinc/RING finger domain, C3HC4 (zinc finger)"/>
    <property type="match status" value="1"/>
</dbReference>
<keyword evidence="1" id="KW-0479">Metal-binding</keyword>
<dbReference type="EMBL" id="HBKR01036350">
    <property type="protein sequence ID" value="CAE2334954.1"/>
    <property type="molecule type" value="Transcribed_RNA"/>
</dbReference>
<dbReference type="PROSITE" id="PS50089">
    <property type="entry name" value="ZF_RING_2"/>
    <property type="match status" value="1"/>
</dbReference>
<organism evidence="3">
    <name type="scientific">Paramoeba aestuarina</name>
    <dbReference type="NCBI Taxonomy" id="180227"/>
    <lineage>
        <taxon>Eukaryota</taxon>
        <taxon>Amoebozoa</taxon>
        <taxon>Discosea</taxon>
        <taxon>Flabellinia</taxon>
        <taxon>Dactylopodida</taxon>
        <taxon>Paramoebidae</taxon>
        <taxon>Paramoeba</taxon>
    </lineage>
</organism>
<keyword evidence="1" id="KW-0863">Zinc-finger</keyword>
<evidence type="ECO:0000259" key="2">
    <source>
        <dbReference type="PROSITE" id="PS50089"/>
    </source>
</evidence>
<dbReference type="AlphaFoldDB" id="A0A7S4PH60"/>
<sequence>MAAPEECGICSDQKEIEVTCRQCSASLCGACWQKLSTPLELVAICPMCRTLLPFKVEPVLQTPDPVLELVDSIIQLRQQTEQEEANGGFKMDKFTLETNWPFPLQPLQASYENEPNPQFLPRTPWGRRQEKKFRSFARLDESPRVQFDFYLRRFAVHVATKAEQLHPRGPIRGFEIAPHIEEDFWYEMARDLTTIACCDPLVLAQQILASRPADNSTKQYEKMAGVGLFNFFVDQPVSNSFPRILYELCCWNK</sequence>
<gene>
    <name evidence="3" type="ORF">NAES01612_LOCUS23766</name>
</gene>
<proteinExistence type="predicted"/>
<reference evidence="3" key="1">
    <citation type="submission" date="2021-01" db="EMBL/GenBank/DDBJ databases">
        <authorList>
            <person name="Corre E."/>
            <person name="Pelletier E."/>
            <person name="Niang G."/>
            <person name="Scheremetjew M."/>
            <person name="Finn R."/>
            <person name="Kale V."/>
            <person name="Holt S."/>
            <person name="Cochrane G."/>
            <person name="Meng A."/>
            <person name="Brown T."/>
            <person name="Cohen L."/>
        </authorList>
    </citation>
    <scope>NUCLEOTIDE SEQUENCE</scope>
    <source>
        <strain evidence="3">SoJaBio B1-5/56/2</strain>
    </source>
</reference>
<keyword evidence="1" id="KW-0862">Zinc</keyword>
<dbReference type="InterPro" id="IPR001841">
    <property type="entry name" value="Znf_RING"/>
</dbReference>
<evidence type="ECO:0000256" key="1">
    <source>
        <dbReference type="PROSITE-ProRule" id="PRU00175"/>
    </source>
</evidence>
<name>A0A7S4PH60_9EUKA</name>
<feature type="domain" description="RING-type" evidence="2">
    <location>
        <begin position="7"/>
        <end position="49"/>
    </location>
</feature>
<evidence type="ECO:0000313" key="3">
    <source>
        <dbReference type="EMBL" id="CAE2334954.1"/>
    </source>
</evidence>
<dbReference type="GO" id="GO:0008270">
    <property type="term" value="F:zinc ion binding"/>
    <property type="evidence" value="ECO:0007669"/>
    <property type="project" value="UniProtKB-KW"/>
</dbReference>
<accession>A0A7S4PH60</accession>